<evidence type="ECO:0000256" key="2">
    <source>
        <dbReference type="ARBA" id="ARBA00022475"/>
    </source>
</evidence>
<evidence type="ECO:0000256" key="4">
    <source>
        <dbReference type="ARBA" id="ARBA00022679"/>
    </source>
</evidence>
<feature type="transmembrane region" description="Helical" evidence="8">
    <location>
        <begin position="348"/>
        <end position="364"/>
    </location>
</feature>
<keyword evidence="5 8" id="KW-0812">Transmembrane</keyword>
<evidence type="ECO:0000256" key="7">
    <source>
        <dbReference type="ARBA" id="ARBA00023136"/>
    </source>
</evidence>
<proteinExistence type="predicted"/>
<keyword evidence="6 8" id="KW-1133">Transmembrane helix</keyword>
<keyword evidence="4" id="KW-0808">Transferase</keyword>
<feature type="transmembrane region" description="Helical" evidence="8">
    <location>
        <begin position="219"/>
        <end position="238"/>
    </location>
</feature>
<feature type="transmembrane region" description="Helical" evidence="8">
    <location>
        <begin position="150"/>
        <end position="167"/>
    </location>
</feature>
<sequence length="379" mass="44369">MTLNLKLTVKSPYFWLFFLATINLLIALFFVRYPLMLNGDAPSYLAAMQLIQGQDYDRNFLGEQTELMLKTRILTTPLMLYSSILAGWFFGGEYQGLFFINLIFYFLIIWVFYELVKTVYGDQRVALIASVLFFTNYCLINYGITYRTDLGGWFFFILAMFLAIKYFNNPKNKKFFYLSILASSVGVLFKEYGALGMAPLGLLILFLPWSWWQKVKKLIITVILFSILPAWYYIFVYLKFGFSYLDRYLYAVEATIYNTQQPDINWSIILLIKVLGWLFLIGWPIFFYGLYQEYKNFNSQRFKILLALLPASLAFLIWPGLTQRIAFIFVPLLSMVSAFGLSKLKDKYVIILLLLIYAAINYLIRNASLSWDLLKIVNF</sequence>
<dbReference type="EMBL" id="MHIM01000038">
    <property type="protein sequence ID" value="OGY51379.1"/>
    <property type="molecule type" value="Genomic_DNA"/>
</dbReference>
<dbReference type="PANTHER" id="PTHR33908">
    <property type="entry name" value="MANNOSYLTRANSFERASE YKCB-RELATED"/>
    <property type="match status" value="1"/>
</dbReference>
<evidence type="ECO:0000256" key="5">
    <source>
        <dbReference type="ARBA" id="ARBA00022692"/>
    </source>
</evidence>
<evidence type="ECO:0000256" key="8">
    <source>
        <dbReference type="SAM" id="Phobius"/>
    </source>
</evidence>
<accession>A0A1G1YGF7</accession>
<dbReference type="GO" id="GO:0005886">
    <property type="term" value="C:plasma membrane"/>
    <property type="evidence" value="ECO:0007669"/>
    <property type="project" value="UniProtKB-SubCell"/>
</dbReference>
<comment type="caution">
    <text evidence="10">The sequence shown here is derived from an EMBL/GenBank/DDBJ whole genome shotgun (WGS) entry which is preliminary data.</text>
</comment>
<evidence type="ECO:0000259" key="9">
    <source>
        <dbReference type="Pfam" id="PF13231"/>
    </source>
</evidence>
<evidence type="ECO:0000313" key="11">
    <source>
        <dbReference type="Proteomes" id="UP000177376"/>
    </source>
</evidence>
<dbReference type="PANTHER" id="PTHR33908:SF11">
    <property type="entry name" value="MEMBRANE PROTEIN"/>
    <property type="match status" value="1"/>
</dbReference>
<feature type="transmembrane region" description="Helical" evidence="8">
    <location>
        <begin position="325"/>
        <end position="341"/>
    </location>
</feature>
<comment type="subcellular location">
    <subcellularLocation>
        <location evidence="1">Cell membrane</location>
        <topology evidence="1">Multi-pass membrane protein</topology>
    </subcellularLocation>
</comment>
<dbReference type="GO" id="GO:0016763">
    <property type="term" value="F:pentosyltransferase activity"/>
    <property type="evidence" value="ECO:0007669"/>
    <property type="project" value="TreeGrafter"/>
</dbReference>
<name>A0A1G1YGF7_9BACT</name>
<keyword evidence="2" id="KW-1003">Cell membrane</keyword>
<feature type="transmembrane region" description="Helical" evidence="8">
    <location>
        <begin position="302"/>
        <end position="319"/>
    </location>
</feature>
<gene>
    <name evidence="10" type="ORF">A3A02_00455</name>
</gene>
<feature type="transmembrane region" description="Helical" evidence="8">
    <location>
        <begin position="96"/>
        <end position="113"/>
    </location>
</feature>
<evidence type="ECO:0000256" key="6">
    <source>
        <dbReference type="ARBA" id="ARBA00022989"/>
    </source>
</evidence>
<dbReference type="GO" id="GO:0009103">
    <property type="term" value="P:lipopolysaccharide biosynthetic process"/>
    <property type="evidence" value="ECO:0007669"/>
    <property type="project" value="UniProtKB-ARBA"/>
</dbReference>
<keyword evidence="3" id="KW-0328">Glycosyltransferase</keyword>
<dbReference type="InterPro" id="IPR038731">
    <property type="entry name" value="RgtA/B/C-like"/>
</dbReference>
<feature type="transmembrane region" description="Helical" evidence="8">
    <location>
        <begin position="125"/>
        <end position="144"/>
    </location>
</feature>
<feature type="transmembrane region" description="Helical" evidence="8">
    <location>
        <begin position="12"/>
        <end position="31"/>
    </location>
</feature>
<evidence type="ECO:0000313" key="10">
    <source>
        <dbReference type="EMBL" id="OGY51379.1"/>
    </source>
</evidence>
<feature type="transmembrane region" description="Helical" evidence="8">
    <location>
        <begin position="266"/>
        <end position="290"/>
    </location>
</feature>
<keyword evidence="7 8" id="KW-0472">Membrane</keyword>
<dbReference type="AlphaFoldDB" id="A0A1G1YGF7"/>
<feature type="domain" description="Glycosyltransferase RgtA/B/C/D-like" evidence="9">
    <location>
        <begin position="89"/>
        <end position="233"/>
    </location>
</feature>
<dbReference type="Pfam" id="PF13231">
    <property type="entry name" value="PMT_2"/>
    <property type="match status" value="1"/>
</dbReference>
<feature type="transmembrane region" description="Helical" evidence="8">
    <location>
        <begin position="195"/>
        <end position="212"/>
    </location>
</feature>
<feature type="transmembrane region" description="Helical" evidence="8">
    <location>
        <begin position="73"/>
        <end position="90"/>
    </location>
</feature>
<evidence type="ECO:0000256" key="1">
    <source>
        <dbReference type="ARBA" id="ARBA00004651"/>
    </source>
</evidence>
<protein>
    <recommendedName>
        <fullName evidence="9">Glycosyltransferase RgtA/B/C/D-like domain-containing protein</fullName>
    </recommendedName>
</protein>
<evidence type="ECO:0000256" key="3">
    <source>
        <dbReference type="ARBA" id="ARBA00022676"/>
    </source>
</evidence>
<dbReference type="InterPro" id="IPR050297">
    <property type="entry name" value="LipidA_mod_glycosyltrf_83"/>
</dbReference>
<organism evidence="10 11">
    <name type="scientific">Candidatus Buchananbacteria bacterium RIFCSPLOWO2_01_FULL_39_33</name>
    <dbReference type="NCBI Taxonomy" id="1797543"/>
    <lineage>
        <taxon>Bacteria</taxon>
        <taxon>Candidatus Buchananiibacteriota</taxon>
    </lineage>
</organism>
<reference evidence="10 11" key="1">
    <citation type="journal article" date="2016" name="Nat. Commun.">
        <title>Thousands of microbial genomes shed light on interconnected biogeochemical processes in an aquifer system.</title>
        <authorList>
            <person name="Anantharaman K."/>
            <person name="Brown C.T."/>
            <person name="Hug L.A."/>
            <person name="Sharon I."/>
            <person name="Castelle C.J."/>
            <person name="Probst A.J."/>
            <person name="Thomas B.C."/>
            <person name="Singh A."/>
            <person name="Wilkins M.J."/>
            <person name="Karaoz U."/>
            <person name="Brodie E.L."/>
            <person name="Williams K.H."/>
            <person name="Hubbard S.S."/>
            <person name="Banfield J.F."/>
        </authorList>
    </citation>
    <scope>NUCLEOTIDE SEQUENCE [LARGE SCALE GENOMIC DNA]</scope>
</reference>
<dbReference type="Proteomes" id="UP000177376">
    <property type="component" value="Unassembled WGS sequence"/>
</dbReference>